<comment type="caution">
    <text evidence="1">The sequence shown here is derived from an EMBL/GenBank/DDBJ whole genome shotgun (WGS) entry which is preliminary data.</text>
</comment>
<sequence>MLYKQKRVRNVLVNNRTSDDLGWVIMEECERNRWERPGRVMTVINNDESSDETELKLDSIQTYLVTTMANRDQ</sequence>
<accession>A0AAE4DN33</accession>
<dbReference type="EMBL" id="JAQGEC010000006">
    <property type="protein sequence ID" value="MDR9890429.1"/>
    <property type="molecule type" value="Genomic_DNA"/>
</dbReference>
<dbReference type="RefSeq" id="WP_310825830.1">
    <property type="nucleotide sequence ID" value="NZ_JAQGEC010000006.1"/>
</dbReference>
<dbReference type="AlphaFoldDB" id="A0AAE4DN33"/>
<evidence type="ECO:0000313" key="2">
    <source>
        <dbReference type="Proteomes" id="UP001248822"/>
    </source>
</evidence>
<organism evidence="1 2">
    <name type="scientific">Pseudenterobacter timonensis</name>
    <dbReference type="NCBI Taxonomy" id="1755099"/>
    <lineage>
        <taxon>Bacteria</taxon>
        <taxon>Pseudomonadati</taxon>
        <taxon>Pseudomonadota</taxon>
        <taxon>Gammaproteobacteria</taxon>
        <taxon>Enterobacterales</taxon>
        <taxon>Enterobacteriaceae</taxon>
        <taxon>Pseudenterobacter</taxon>
    </lineage>
</organism>
<gene>
    <name evidence="1" type="ORF">O7047_09315</name>
</gene>
<protein>
    <submittedName>
        <fullName evidence="1">Uncharacterized protein</fullName>
    </submittedName>
</protein>
<evidence type="ECO:0000313" key="1">
    <source>
        <dbReference type="EMBL" id="MDR9890429.1"/>
    </source>
</evidence>
<name>A0AAE4DN33_9ENTR</name>
<dbReference type="Proteomes" id="UP001248822">
    <property type="component" value="Unassembled WGS sequence"/>
</dbReference>
<proteinExistence type="predicted"/>
<reference evidence="1" key="1">
    <citation type="submission" date="2022-12" db="EMBL/GenBank/DDBJ databases">
        <title>NDM-1 containing novel ST 2018 Pseudenterobacter timonensis.</title>
        <authorList>
            <person name="Halder G."/>
            <person name="Mandal S."/>
            <person name="Dutta S."/>
        </authorList>
    </citation>
    <scope>NUCLEOTIDE SEQUENCE</scope>
    <source>
        <strain evidence="1">CNCI147</strain>
    </source>
</reference>